<organism evidence="2 3">
    <name type="scientific">Halolamina pelagica</name>
    <dbReference type="NCBI Taxonomy" id="699431"/>
    <lineage>
        <taxon>Archaea</taxon>
        <taxon>Methanobacteriati</taxon>
        <taxon>Methanobacteriota</taxon>
        <taxon>Stenosarchaea group</taxon>
        <taxon>Halobacteria</taxon>
        <taxon>Halobacteriales</taxon>
        <taxon>Haloferacaceae</taxon>
    </lineage>
</organism>
<accession>A0A0P7GMW1</accession>
<evidence type="ECO:0000256" key="1">
    <source>
        <dbReference type="SAM" id="MobiDB-lite"/>
    </source>
</evidence>
<sequence>MVRIVEVDLEPAIDQHAAESALGVARAHARQPAHVASPDGDGPLAVDGGRLEGDRGGVDACRRRREQLVGGVGVGEPAEPIPVDVARAGQPGREPFDAGGRGVGLPGREGVVLAGEFEAVHARVWVRGRKEATAPLPSPTHCRRIRPVGPTNLFKPHRRPLKR</sequence>
<proteinExistence type="predicted"/>
<feature type="region of interest" description="Disordered" evidence="1">
    <location>
        <begin position="133"/>
        <end position="163"/>
    </location>
</feature>
<gene>
    <name evidence="2" type="ORF">SY89_00637</name>
</gene>
<dbReference type="Proteomes" id="UP000050535">
    <property type="component" value="Unassembled WGS sequence"/>
</dbReference>
<dbReference type="AlphaFoldDB" id="A0A0P7GMW1"/>
<name>A0A0P7GMW1_9EURY</name>
<evidence type="ECO:0000313" key="3">
    <source>
        <dbReference type="Proteomes" id="UP000050535"/>
    </source>
</evidence>
<evidence type="ECO:0000313" key="2">
    <source>
        <dbReference type="EMBL" id="KPN29917.1"/>
    </source>
</evidence>
<feature type="region of interest" description="Disordered" evidence="1">
    <location>
        <begin position="71"/>
        <end position="104"/>
    </location>
</feature>
<comment type="caution">
    <text evidence="2">The sequence shown here is derived from an EMBL/GenBank/DDBJ whole genome shotgun (WGS) entry which is preliminary data.</text>
</comment>
<feature type="region of interest" description="Disordered" evidence="1">
    <location>
        <begin position="24"/>
        <end position="59"/>
    </location>
</feature>
<dbReference type="STRING" id="699431.SY89_00637"/>
<protein>
    <submittedName>
        <fullName evidence="2">Uncharacterized protein</fullName>
    </submittedName>
</protein>
<dbReference type="EMBL" id="LGUC01000001">
    <property type="protein sequence ID" value="KPN29917.1"/>
    <property type="molecule type" value="Genomic_DNA"/>
</dbReference>
<reference evidence="3" key="1">
    <citation type="submission" date="2013-11" db="EMBL/GenBank/DDBJ databases">
        <authorList>
            <person name="Hoang H.T."/>
            <person name="Killian M.L."/>
            <person name="Madson D.M."/>
            <person name="Arruda P.H.E."/>
            <person name="Sun D."/>
            <person name="Schwartz K.J."/>
            <person name="Yoon K."/>
        </authorList>
    </citation>
    <scope>NUCLEOTIDE SEQUENCE [LARGE SCALE GENOMIC DNA]</scope>
    <source>
        <strain evidence="3">CDK2</strain>
    </source>
</reference>
<keyword evidence="3" id="KW-1185">Reference proteome</keyword>
<feature type="compositionally biased region" description="Basic and acidic residues" evidence="1">
    <location>
        <begin position="49"/>
        <end position="59"/>
    </location>
</feature>